<dbReference type="EMBL" id="CP106679">
    <property type="protein sequence ID" value="UXP33006.1"/>
    <property type="molecule type" value="Genomic_DNA"/>
</dbReference>
<organism evidence="1 2">
    <name type="scientific">Reichenbachiella agarivorans</name>
    <dbReference type="NCBI Taxonomy" id="2979464"/>
    <lineage>
        <taxon>Bacteria</taxon>
        <taxon>Pseudomonadati</taxon>
        <taxon>Bacteroidota</taxon>
        <taxon>Cytophagia</taxon>
        <taxon>Cytophagales</taxon>
        <taxon>Reichenbachiellaceae</taxon>
        <taxon>Reichenbachiella</taxon>
    </lineage>
</organism>
<proteinExistence type="predicted"/>
<evidence type="ECO:0000313" key="1">
    <source>
        <dbReference type="EMBL" id="UXP33006.1"/>
    </source>
</evidence>
<keyword evidence="2" id="KW-1185">Reference proteome</keyword>
<dbReference type="Proteomes" id="UP001065174">
    <property type="component" value="Chromosome"/>
</dbReference>
<reference evidence="1" key="1">
    <citation type="submission" date="2022-09" db="EMBL/GenBank/DDBJ databases">
        <title>Comparative genomics and taxonomic characterization of three novel marine species of genus Reichenbachiella exhibiting antioxidant and polysaccharide degradation activities.</title>
        <authorList>
            <person name="Muhammad N."/>
            <person name="Lee Y.-J."/>
            <person name="Ko J."/>
            <person name="Kim S.-G."/>
        </authorList>
    </citation>
    <scope>NUCLEOTIDE SEQUENCE</scope>
    <source>
        <strain evidence="1">BKB1-1</strain>
    </source>
</reference>
<dbReference type="RefSeq" id="WP_262310437.1">
    <property type="nucleotide sequence ID" value="NZ_CP106679.1"/>
</dbReference>
<evidence type="ECO:0000313" key="2">
    <source>
        <dbReference type="Proteomes" id="UP001065174"/>
    </source>
</evidence>
<gene>
    <name evidence="1" type="ORF">N6H18_03425</name>
</gene>
<evidence type="ECO:0008006" key="3">
    <source>
        <dbReference type="Google" id="ProtNLM"/>
    </source>
</evidence>
<sequence>MKRILYPVIIVLAVMMTSCFSQYRIVTERQTTNFAPNIVRLNLDMDDFEYLGKTELSVIGSSYFGIYRIDSVNNELYNFRDVKVVDLTGFANIKLKSEMKKAAYKVVDEYPDADYFVVGSDYKKVRRLFGGKRTWRYMDVHAYKFKK</sequence>
<protein>
    <recommendedName>
        <fullName evidence="3">DKNYY family protein</fullName>
    </recommendedName>
</protein>
<name>A0ABY6CR79_9BACT</name>
<accession>A0ABY6CR79</accession>
<dbReference type="PROSITE" id="PS51257">
    <property type="entry name" value="PROKAR_LIPOPROTEIN"/>
    <property type="match status" value="1"/>
</dbReference>